<comment type="caution">
    <text evidence="1">The sequence shown here is derived from an EMBL/GenBank/DDBJ whole genome shotgun (WGS) entry which is preliminary data.</text>
</comment>
<keyword evidence="2" id="KW-1185">Reference proteome</keyword>
<gene>
    <name evidence="1" type="ORF">PHLCEN_2v13033</name>
</gene>
<sequence length="65" mass="7158">MANGLPRWLSHLTTSVNPLVHLFTWSTGQLPYSQEQARQSVCTEATVSAHLDPSKRQILAGKGQI</sequence>
<name>A0A2R6NFA2_9APHY</name>
<proteinExistence type="predicted"/>
<accession>A0A2R6NFA2</accession>
<reference evidence="1 2" key="1">
    <citation type="submission" date="2018-02" db="EMBL/GenBank/DDBJ databases">
        <title>Genome sequence of the basidiomycete white-rot fungus Phlebia centrifuga.</title>
        <authorList>
            <person name="Granchi Z."/>
            <person name="Peng M."/>
            <person name="de Vries R.P."/>
            <person name="Hilden K."/>
            <person name="Makela M.R."/>
            <person name="Grigoriev I."/>
            <person name="Riley R."/>
        </authorList>
    </citation>
    <scope>NUCLEOTIDE SEQUENCE [LARGE SCALE GENOMIC DNA]</scope>
    <source>
        <strain evidence="1 2">FBCC195</strain>
    </source>
</reference>
<dbReference type="EMBL" id="MLYV02001295">
    <property type="protein sequence ID" value="PSR71064.1"/>
    <property type="molecule type" value="Genomic_DNA"/>
</dbReference>
<dbReference type="Proteomes" id="UP000186601">
    <property type="component" value="Unassembled WGS sequence"/>
</dbReference>
<evidence type="ECO:0000313" key="1">
    <source>
        <dbReference type="EMBL" id="PSR71064.1"/>
    </source>
</evidence>
<dbReference type="AlphaFoldDB" id="A0A2R6NFA2"/>
<protein>
    <submittedName>
        <fullName evidence="1">Uncharacterized protein</fullName>
    </submittedName>
</protein>
<organism evidence="1 2">
    <name type="scientific">Hermanssonia centrifuga</name>
    <dbReference type="NCBI Taxonomy" id="98765"/>
    <lineage>
        <taxon>Eukaryota</taxon>
        <taxon>Fungi</taxon>
        <taxon>Dikarya</taxon>
        <taxon>Basidiomycota</taxon>
        <taxon>Agaricomycotina</taxon>
        <taxon>Agaricomycetes</taxon>
        <taxon>Polyporales</taxon>
        <taxon>Meruliaceae</taxon>
        <taxon>Hermanssonia</taxon>
    </lineage>
</organism>
<evidence type="ECO:0000313" key="2">
    <source>
        <dbReference type="Proteomes" id="UP000186601"/>
    </source>
</evidence>